<feature type="domain" description="ABC transmembrane type-1" evidence="12">
    <location>
        <begin position="1"/>
        <end position="296"/>
    </location>
</feature>
<dbReference type="InterPro" id="IPR011527">
    <property type="entry name" value="ABC1_TM_dom"/>
</dbReference>
<protein>
    <submittedName>
        <fullName evidence="13">ABC transporter ATP-binding protein</fullName>
    </submittedName>
</protein>
<dbReference type="EMBL" id="SOZD01000002">
    <property type="protein sequence ID" value="TFF25673.1"/>
    <property type="molecule type" value="Genomic_DNA"/>
</dbReference>
<dbReference type="PANTHER" id="PTHR24221">
    <property type="entry name" value="ATP-BINDING CASSETTE SUB-FAMILY B"/>
    <property type="match status" value="1"/>
</dbReference>
<dbReference type="InterPro" id="IPR039421">
    <property type="entry name" value="Type_1_exporter"/>
</dbReference>
<evidence type="ECO:0000256" key="6">
    <source>
        <dbReference type="ARBA" id="ARBA00022741"/>
    </source>
</evidence>
<evidence type="ECO:0000256" key="5">
    <source>
        <dbReference type="ARBA" id="ARBA00022692"/>
    </source>
</evidence>
<dbReference type="Gene3D" id="1.20.1560.10">
    <property type="entry name" value="ABC transporter type 1, transmembrane domain"/>
    <property type="match status" value="1"/>
</dbReference>
<dbReference type="GO" id="GO:0005524">
    <property type="term" value="F:ATP binding"/>
    <property type="evidence" value="ECO:0007669"/>
    <property type="project" value="UniProtKB-KW"/>
</dbReference>
<keyword evidence="5 10" id="KW-0812">Transmembrane</keyword>
<dbReference type="InterPro" id="IPR017871">
    <property type="entry name" value="ABC_transporter-like_CS"/>
</dbReference>
<gene>
    <name evidence="13" type="ORF">E3C22_06940</name>
</gene>
<dbReference type="PROSITE" id="PS50893">
    <property type="entry name" value="ABC_TRANSPORTER_2"/>
    <property type="match status" value="1"/>
</dbReference>
<feature type="transmembrane region" description="Helical" evidence="10">
    <location>
        <begin position="124"/>
        <end position="148"/>
    </location>
</feature>
<keyword evidence="4" id="KW-1003">Cell membrane</keyword>
<evidence type="ECO:0000313" key="14">
    <source>
        <dbReference type="Proteomes" id="UP000298179"/>
    </source>
</evidence>
<dbReference type="SUPFAM" id="SSF52540">
    <property type="entry name" value="P-loop containing nucleoside triphosphate hydrolases"/>
    <property type="match status" value="1"/>
</dbReference>
<keyword evidence="7 13" id="KW-0067">ATP-binding</keyword>
<name>A0A4Y8RPT9_9HYPH</name>
<comment type="caution">
    <text evidence="13">The sequence shown here is derived from an EMBL/GenBank/DDBJ whole genome shotgun (WGS) entry which is preliminary data.</text>
</comment>
<dbReference type="InterPro" id="IPR027417">
    <property type="entry name" value="P-loop_NTPase"/>
</dbReference>
<evidence type="ECO:0000256" key="7">
    <source>
        <dbReference type="ARBA" id="ARBA00022840"/>
    </source>
</evidence>
<proteinExistence type="inferred from homology"/>
<evidence type="ECO:0000259" key="11">
    <source>
        <dbReference type="PROSITE" id="PS50893"/>
    </source>
</evidence>
<evidence type="ECO:0000259" key="12">
    <source>
        <dbReference type="PROSITE" id="PS50929"/>
    </source>
</evidence>
<dbReference type="FunFam" id="3.40.50.300:FF:000299">
    <property type="entry name" value="ABC transporter ATP-binding protein/permease"/>
    <property type="match status" value="1"/>
</dbReference>
<dbReference type="PANTHER" id="PTHR24221:SF654">
    <property type="entry name" value="ATP-BINDING CASSETTE SUB-FAMILY B MEMBER 6"/>
    <property type="match status" value="1"/>
</dbReference>
<dbReference type="AlphaFoldDB" id="A0A4Y8RPT9"/>
<dbReference type="InterPro" id="IPR003593">
    <property type="entry name" value="AAA+_ATPase"/>
</dbReference>
<dbReference type="SUPFAM" id="SSF90123">
    <property type="entry name" value="ABC transporter transmembrane region"/>
    <property type="match status" value="1"/>
</dbReference>
<dbReference type="Pfam" id="PF00005">
    <property type="entry name" value="ABC_tran"/>
    <property type="match status" value="1"/>
</dbReference>
<feature type="transmembrane region" description="Helical" evidence="10">
    <location>
        <begin position="239"/>
        <end position="258"/>
    </location>
</feature>
<keyword evidence="8 10" id="KW-1133">Transmembrane helix</keyword>
<dbReference type="GO" id="GO:0005886">
    <property type="term" value="C:plasma membrane"/>
    <property type="evidence" value="ECO:0007669"/>
    <property type="project" value="UniProtKB-SubCell"/>
</dbReference>
<comment type="subcellular location">
    <subcellularLocation>
        <location evidence="1">Cell membrane</location>
        <topology evidence="1">Multi-pass membrane protein</topology>
    </subcellularLocation>
</comment>
<keyword evidence="14" id="KW-1185">Reference proteome</keyword>
<accession>A0A4Y8RPT9</accession>
<sequence length="562" mass="58975">MLAGALAEVLTLGAVIPFLSVLADPAGLVEDATVAAAMGRLGLAGRGDLLVALTGVFAVAAIVAAVVRLALLRATNAYVFSVGHDLGTQLYQRMLHQPYAFHAASNTSEVVAALQKVQLVTFNVLLPLMQGISAVAIALFIVAALLVIDPATSLAAFAGFGLIYVAVWLFSRRRLAANGEIIASTQSARVQTVQEGLGGIRDVLLDGSQQVFVEKFTRLDQAFRDAQATNNVIAAAPRFVVEACGMVLIACLALFLSLRGGGLAEALPVLGALALGAQRLVPLMQQVYGGSSAIAAYAATAADVLDMAEAPMPAEWTRPKPSPLPFEREIALRRVTFAYGEGERPAISDLDVTIAKGARVGIAGRTGSGKSTLIDLLMGLLEPTDGMVTVDGRRLDASTRRAWQAQIAHVPQTIFLSDASIAENIAFGVASGEIDRERVSRAARQAEIADYVDSLPEGYDSFVGERGIRLSGGQRQRIGIARALYKGASVLVLDEATSALDTETEAAVMAAVEGLSDELTVLIIAHRTSTIAFCDQQILLEDGRMVAATGRRARYAAAGNAP</sequence>
<keyword evidence="6" id="KW-0547">Nucleotide-binding</keyword>
<evidence type="ECO:0000256" key="4">
    <source>
        <dbReference type="ARBA" id="ARBA00022475"/>
    </source>
</evidence>
<dbReference type="Gene3D" id="3.40.50.300">
    <property type="entry name" value="P-loop containing nucleotide triphosphate hydrolases"/>
    <property type="match status" value="1"/>
</dbReference>
<evidence type="ECO:0000256" key="10">
    <source>
        <dbReference type="SAM" id="Phobius"/>
    </source>
</evidence>
<evidence type="ECO:0000256" key="2">
    <source>
        <dbReference type="ARBA" id="ARBA00005417"/>
    </source>
</evidence>
<evidence type="ECO:0000256" key="3">
    <source>
        <dbReference type="ARBA" id="ARBA00022448"/>
    </source>
</evidence>
<evidence type="ECO:0000256" key="9">
    <source>
        <dbReference type="ARBA" id="ARBA00023136"/>
    </source>
</evidence>
<dbReference type="Proteomes" id="UP000298179">
    <property type="component" value="Unassembled WGS sequence"/>
</dbReference>
<dbReference type="GO" id="GO:0140359">
    <property type="term" value="F:ABC-type transporter activity"/>
    <property type="evidence" value="ECO:0007669"/>
    <property type="project" value="InterPro"/>
</dbReference>
<dbReference type="InterPro" id="IPR003439">
    <property type="entry name" value="ABC_transporter-like_ATP-bd"/>
</dbReference>
<dbReference type="PROSITE" id="PS00211">
    <property type="entry name" value="ABC_TRANSPORTER_1"/>
    <property type="match status" value="1"/>
</dbReference>
<feature type="transmembrane region" description="Helical" evidence="10">
    <location>
        <begin position="154"/>
        <end position="171"/>
    </location>
</feature>
<dbReference type="InterPro" id="IPR036640">
    <property type="entry name" value="ABC1_TM_sf"/>
</dbReference>
<evidence type="ECO:0000313" key="13">
    <source>
        <dbReference type="EMBL" id="TFF25673.1"/>
    </source>
</evidence>
<reference evidence="13 14" key="1">
    <citation type="submission" date="2019-03" db="EMBL/GenBank/DDBJ databases">
        <title>Jiella endophytica sp. nov., a novel endophytic bacterium isolated from root of Ficus microcarpa Linn. f.</title>
        <authorList>
            <person name="Tuo L."/>
        </authorList>
    </citation>
    <scope>NUCLEOTIDE SEQUENCE [LARGE SCALE GENOMIC DNA]</scope>
    <source>
        <strain evidence="13 14">CBS5Q-3</strain>
    </source>
</reference>
<comment type="similarity">
    <text evidence="2">Belongs to the ABC transporter superfamily.</text>
</comment>
<dbReference type="GO" id="GO:0016887">
    <property type="term" value="F:ATP hydrolysis activity"/>
    <property type="evidence" value="ECO:0007669"/>
    <property type="project" value="InterPro"/>
</dbReference>
<evidence type="ECO:0000256" key="1">
    <source>
        <dbReference type="ARBA" id="ARBA00004651"/>
    </source>
</evidence>
<feature type="domain" description="ABC transporter" evidence="11">
    <location>
        <begin position="330"/>
        <end position="561"/>
    </location>
</feature>
<keyword evidence="3" id="KW-0813">Transport</keyword>
<evidence type="ECO:0000256" key="8">
    <source>
        <dbReference type="ARBA" id="ARBA00022989"/>
    </source>
</evidence>
<keyword evidence="9 10" id="KW-0472">Membrane</keyword>
<dbReference type="OrthoDB" id="9804259at2"/>
<dbReference type="Pfam" id="PF00664">
    <property type="entry name" value="ABC_membrane"/>
    <property type="match status" value="1"/>
</dbReference>
<feature type="transmembrane region" description="Helical" evidence="10">
    <location>
        <begin position="49"/>
        <end position="71"/>
    </location>
</feature>
<dbReference type="SMART" id="SM00382">
    <property type="entry name" value="AAA"/>
    <property type="match status" value="1"/>
</dbReference>
<dbReference type="PROSITE" id="PS50929">
    <property type="entry name" value="ABC_TM1F"/>
    <property type="match status" value="1"/>
</dbReference>
<organism evidence="13 14">
    <name type="scientific">Jiella endophytica</name>
    <dbReference type="NCBI Taxonomy" id="2558362"/>
    <lineage>
        <taxon>Bacteria</taxon>
        <taxon>Pseudomonadati</taxon>
        <taxon>Pseudomonadota</taxon>
        <taxon>Alphaproteobacteria</taxon>
        <taxon>Hyphomicrobiales</taxon>
        <taxon>Aurantimonadaceae</taxon>
        <taxon>Jiella</taxon>
    </lineage>
</organism>